<dbReference type="EMBL" id="LN610576">
    <property type="protein sequence ID" value="CEF89513.1"/>
    <property type="molecule type" value="Genomic_DNA"/>
</dbReference>
<dbReference type="InterPro" id="IPR012441">
    <property type="entry name" value="DUF1643"/>
</dbReference>
<sequence>MSAIISECGKYRYRLDRDCSPPFEGSKVYAYFGVNPSTADASTDDATVRKWRGFTERNGGHRFIVGNVFCYRATDVKELRKVDDPFGPESVDYFQSILAEADILVPCWGSLSKLPKHLRGCPPQLLQWMLRSGKPVMCFGLTRCDQPKHPLMLGYDTPLQELAGSW</sequence>
<proteinExistence type="predicted"/>
<name>A0A0A1IUG4_9CAUD</name>
<gene>
    <name evidence="1" type="primary">ORF23</name>
</gene>
<protein>
    <recommendedName>
        <fullName evidence="3">DUF1643 domain-containing protein</fullName>
    </recommendedName>
</protein>
<reference evidence="2" key="1">
    <citation type="journal article" date="2015" name="PLoS ONE">
        <title>Investigation of a Large Collection of Pseudomonas aeruginosa Bacteriophages Collected from a Single Environmental Source in Abidjan, Cote d'Ivoire.</title>
        <authorList>
            <person name="Essoh C."/>
            <person name="Latino L."/>
            <person name="Midoux C."/>
            <person name="Blouin Y."/>
            <person name="Loukou G."/>
            <person name="Nguetta S.P."/>
            <person name="Lathro S."/>
            <person name="Cablanmian A."/>
            <person name="Kouassi A.K."/>
            <person name="Vergnaud G."/>
            <person name="Pourcel C."/>
        </authorList>
    </citation>
    <scope>NUCLEOTIDE SEQUENCE [LARGE SCALE GENOMIC DNA]</scope>
</reference>
<evidence type="ECO:0008006" key="3">
    <source>
        <dbReference type="Google" id="ProtNLM"/>
    </source>
</evidence>
<dbReference type="Pfam" id="PF07799">
    <property type="entry name" value="DUF1643"/>
    <property type="match status" value="1"/>
</dbReference>
<accession>A0A0A1IUG4</accession>
<dbReference type="Proteomes" id="UP000030225">
    <property type="component" value="Segment"/>
</dbReference>
<evidence type="ECO:0000313" key="1">
    <source>
        <dbReference type="EMBL" id="CEF89513.1"/>
    </source>
</evidence>
<organism evidence="1 2">
    <name type="scientific">Pseudomonas phage vB_PaeM_PAO1_Ab17</name>
    <dbReference type="NCBI Taxonomy" id="1548904"/>
    <lineage>
        <taxon>Viruses</taxon>
        <taxon>Duplodnaviria</taxon>
        <taxon>Heunggongvirae</taxon>
        <taxon>Uroviricota</taxon>
        <taxon>Caudoviricetes</taxon>
        <taxon>Vandenendeviridae</taxon>
        <taxon>Nankokuvirus</taxon>
        <taxon>Nankokuvirus Ab03</taxon>
    </lineage>
</organism>
<evidence type="ECO:0000313" key="2">
    <source>
        <dbReference type="Proteomes" id="UP000030225"/>
    </source>
</evidence>